<dbReference type="InterPro" id="IPR036457">
    <property type="entry name" value="PPM-type-like_dom_sf"/>
</dbReference>
<gene>
    <name evidence="4" type="ORF">C7M71_002730</name>
</gene>
<dbReference type="PANTHER" id="PTHR43156">
    <property type="entry name" value="STAGE II SPORULATION PROTEIN E-RELATED"/>
    <property type="match status" value="1"/>
</dbReference>
<evidence type="ECO:0000256" key="1">
    <source>
        <dbReference type="ARBA" id="ARBA00022801"/>
    </source>
</evidence>
<dbReference type="EMBL" id="CP031264">
    <property type="protein sequence ID" value="AXI81109.1"/>
    <property type="molecule type" value="Genomic_DNA"/>
</dbReference>
<feature type="transmembrane region" description="Helical" evidence="2">
    <location>
        <begin position="86"/>
        <end position="106"/>
    </location>
</feature>
<keyword evidence="1" id="KW-0378">Hydrolase</keyword>
<dbReference type="AlphaFoldDB" id="A0A345T554"/>
<dbReference type="InterPro" id="IPR052016">
    <property type="entry name" value="Bact_Sigma-Reg"/>
</dbReference>
<dbReference type="SMART" id="SM00331">
    <property type="entry name" value="PP2C_SIG"/>
    <property type="match status" value="1"/>
</dbReference>
<sequence length="368" mass="39027">MPRTRLDRLRRPAHAWLTLPLALIVLITLGDLLTPRPIHLGALLVAAPAFTAAFAGPWLTGAISLLAVCAQVSIGLHSGQLGSEDVQAQIVALVAVSAVVVVFALLRSRHQKVLTQVRSVSEAAQRVVLRPLPPRLGPLRVATLYLAAEAEAQIGGDLYAAARTGSGTRLLIGDVRGNGLTAINDAASLLGAFRSGARNPVPLPDLVAYLDSRVYQDLNEPTDADAYTEGFITATLLDIPDHGRELRLISCGHPPPLLLHHGRVTPLQAARSAPPLGLAGLAPPDGYAAHTFPFEEGDVLLLYTDGITETRDRSGRFYPLAEAAARWTGGEPQELLDHIRDDLLAFAKGRLEDDAAAVALCRVPAPVG</sequence>
<keyword evidence="2" id="KW-1133">Transmembrane helix</keyword>
<dbReference type="Proteomes" id="UP000249340">
    <property type="component" value="Chromosome"/>
</dbReference>
<feature type="domain" description="PPM-type phosphatase" evidence="3">
    <location>
        <begin position="139"/>
        <end position="362"/>
    </location>
</feature>
<proteinExistence type="predicted"/>
<protein>
    <submittedName>
        <fullName evidence="4">Serine/threonine-protein phosphatase</fullName>
    </submittedName>
</protein>
<reference evidence="5" key="1">
    <citation type="submission" date="2018-07" db="EMBL/GenBank/DDBJ databases">
        <title>Streptacidiphilus bronchialis DSM 106435 chromosome.</title>
        <authorList>
            <person name="Batra D."/>
            <person name="Gulvik C.A."/>
        </authorList>
    </citation>
    <scope>NUCLEOTIDE SEQUENCE [LARGE SCALE GENOMIC DNA]</scope>
    <source>
        <strain evidence="5">DSM 106435</strain>
    </source>
</reference>
<dbReference type="SUPFAM" id="SSF81606">
    <property type="entry name" value="PP2C-like"/>
    <property type="match status" value="1"/>
</dbReference>
<name>A0A345T554_9ACTN</name>
<dbReference type="FunFam" id="3.60.40.10:FF:000058">
    <property type="entry name" value="Stage II sporulation protein E"/>
    <property type="match status" value="1"/>
</dbReference>
<accession>A0A345T554</accession>
<keyword evidence="2" id="KW-0472">Membrane</keyword>
<evidence type="ECO:0000313" key="5">
    <source>
        <dbReference type="Proteomes" id="UP000249340"/>
    </source>
</evidence>
<dbReference type="KEGG" id="stri:C7M71_002730"/>
<dbReference type="Gene3D" id="3.60.40.10">
    <property type="entry name" value="PPM-type phosphatase domain"/>
    <property type="match status" value="1"/>
</dbReference>
<keyword evidence="5" id="KW-1185">Reference proteome</keyword>
<dbReference type="Pfam" id="PF07228">
    <property type="entry name" value="SpoIIE"/>
    <property type="match status" value="1"/>
</dbReference>
<dbReference type="OrthoDB" id="4350293at2"/>
<feature type="transmembrane region" description="Helical" evidence="2">
    <location>
        <begin position="15"/>
        <end position="34"/>
    </location>
</feature>
<dbReference type="PANTHER" id="PTHR43156:SF2">
    <property type="entry name" value="STAGE II SPORULATION PROTEIN E"/>
    <property type="match status" value="1"/>
</dbReference>
<feature type="transmembrane region" description="Helical" evidence="2">
    <location>
        <begin position="41"/>
        <end position="74"/>
    </location>
</feature>
<evidence type="ECO:0000256" key="2">
    <source>
        <dbReference type="SAM" id="Phobius"/>
    </source>
</evidence>
<evidence type="ECO:0000259" key="3">
    <source>
        <dbReference type="SMART" id="SM00331"/>
    </source>
</evidence>
<organism evidence="4 5">
    <name type="scientific">Peterkaempfera bronchialis</name>
    <dbReference type="NCBI Taxonomy" id="2126346"/>
    <lineage>
        <taxon>Bacteria</taxon>
        <taxon>Bacillati</taxon>
        <taxon>Actinomycetota</taxon>
        <taxon>Actinomycetes</taxon>
        <taxon>Kitasatosporales</taxon>
        <taxon>Streptomycetaceae</taxon>
        <taxon>Peterkaempfera</taxon>
    </lineage>
</organism>
<keyword evidence="2" id="KW-0812">Transmembrane</keyword>
<evidence type="ECO:0000313" key="4">
    <source>
        <dbReference type="EMBL" id="AXI81109.1"/>
    </source>
</evidence>
<dbReference type="GO" id="GO:0016791">
    <property type="term" value="F:phosphatase activity"/>
    <property type="evidence" value="ECO:0007669"/>
    <property type="project" value="TreeGrafter"/>
</dbReference>
<dbReference type="InterPro" id="IPR001932">
    <property type="entry name" value="PPM-type_phosphatase-like_dom"/>
</dbReference>